<dbReference type="AlphaFoldDB" id="A0AAJ1TDC2"/>
<dbReference type="RefSeq" id="WP_307250671.1">
    <property type="nucleotide sequence ID" value="NZ_JAUSUV010000002.1"/>
</dbReference>
<organism evidence="1 2">
    <name type="scientific">Croceifilum oryzae</name>
    <dbReference type="NCBI Taxonomy" id="1553429"/>
    <lineage>
        <taxon>Bacteria</taxon>
        <taxon>Bacillati</taxon>
        <taxon>Bacillota</taxon>
        <taxon>Bacilli</taxon>
        <taxon>Bacillales</taxon>
        <taxon>Thermoactinomycetaceae</taxon>
        <taxon>Croceifilum</taxon>
    </lineage>
</organism>
<comment type="caution">
    <text evidence="1">The sequence shown here is derived from an EMBL/GenBank/DDBJ whole genome shotgun (WGS) entry which is preliminary data.</text>
</comment>
<accession>A0AAJ1TDC2</accession>
<reference evidence="1 2" key="1">
    <citation type="submission" date="2023-07" db="EMBL/GenBank/DDBJ databases">
        <title>Genomic Encyclopedia of Type Strains, Phase IV (KMG-IV): sequencing the most valuable type-strain genomes for metagenomic binning, comparative biology and taxonomic classification.</title>
        <authorList>
            <person name="Goeker M."/>
        </authorList>
    </citation>
    <scope>NUCLEOTIDE SEQUENCE [LARGE SCALE GENOMIC DNA]</scope>
    <source>
        <strain evidence="1 2">DSM 46876</strain>
    </source>
</reference>
<proteinExistence type="predicted"/>
<evidence type="ECO:0000313" key="1">
    <source>
        <dbReference type="EMBL" id="MDQ0416319.1"/>
    </source>
</evidence>
<dbReference type="Proteomes" id="UP001238450">
    <property type="component" value="Unassembled WGS sequence"/>
</dbReference>
<protein>
    <submittedName>
        <fullName evidence="1">Uncharacterized protein</fullName>
    </submittedName>
</protein>
<keyword evidence="2" id="KW-1185">Reference proteome</keyword>
<name>A0AAJ1TDC2_9BACL</name>
<dbReference type="EMBL" id="JAUSUV010000002">
    <property type="protein sequence ID" value="MDQ0416319.1"/>
    <property type="molecule type" value="Genomic_DNA"/>
</dbReference>
<gene>
    <name evidence="1" type="ORF">J2Z48_000483</name>
</gene>
<sequence>MDYLEMKGLIRSLDYIFDIHFHIDMPYQGLHDPETTPIVDLKGLFLEENRKYEAHIRFIGVGGFYINGFWHGNSPTLDLIDRGEEGWEQRYELDDVEGDIQLYCDKVEVISVKESEILIEKGIIDTKQ</sequence>
<evidence type="ECO:0000313" key="2">
    <source>
        <dbReference type="Proteomes" id="UP001238450"/>
    </source>
</evidence>